<evidence type="ECO:0000313" key="2">
    <source>
        <dbReference type="EMBL" id="SFP95328.1"/>
    </source>
</evidence>
<dbReference type="PANTHER" id="PTHR30510:SF2">
    <property type="entry name" value="UPF0229 PROTEIN YEAH"/>
    <property type="match status" value="1"/>
</dbReference>
<dbReference type="AlphaFoldDB" id="A0A1I5UJD0"/>
<dbReference type="STRING" id="1884432.SAMN05518683_11398"/>
<evidence type="ECO:0000256" key="1">
    <source>
        <dbReference type="SAM" id="MobiDB-lite"/>
    </source>
</evidence>
<keyword evidence="3" id="KW-1185">Reference proteome</keyword>
<dbReference type="NCBIfam" id="TIGR02877">
    <property type="entry name" value="spore_yhbH"/>
    <property type="match status" value="1"/>
</dbReference>
<organism evidence="2 3">
    <name type="scientific">Salibacterium halotolerans</name>
    <dbReference type="NCBI Taxonomy" id="1884432"/>
    <lineage>
        <taxon>Bacteria</taxon>
        <taxon>Bacillati</taxon>
        <taxon>Bacillota</taxon>
        <taxon>Bacilli</taxon>
        <taxon>Bacillales</taxon>
        <taxon>Bacillaceae</taxon>
    </lineage>
</organism>
<sequence length="435" mass="50526">MAVLFLDKNTGCGSGSFVLFRIMLQMHLSPRIGYTSKLIHRIQGKGDPTMSEKANRSFVISKENWSLHRKGHQDQRRHQEKVQEAIRNNLPDLITEEDIVMSNGRDVVRIPIRSMDEYKIRYNTENNKYTGQGDGSSEEGDVIAREPGKKGPGKESRPGDQAGSDYYEAEVTMAELEKLLFHEMELPNLRQKQQDDLIVEDIEFDDIRKKGLMGNIDKRKTILSAIKRNALDGKAKINPISENDLRFKTWNEKIKPESKAVILAMMDTSGSMGRWEKFMARSFFFWMIRFLRTKYETVDIEFIAHHTEAKRVSEEQFFSKGESGGTICSSAYEKALETIEKDYPPERYNIYPFHFSDGDNLTSDNKKCLRLLEELMDVSSMVGYAEVNQFRRHSTLLHSYRNIQDERFRYYILQNKTDVFEALLWFFSNHNAETA</sequence>
<proteinExistence type="predicted"/>
<protein>
    <submittedName>
        <fullName evidence="2">Uncharacterized protein</fullName>
    </submittedName>
</protein>
<feature type="compositionally biased region" description="Basic and acidic residues" evidence="1">
    <location>
        <begin position="142"/>
        <end position="158"/>
    </location>
</feature>
<evidence type="ECO:0000313" key="3">
    <source>
        <dbReference type="Proteomes" id="UP000198892"/>
    </source>
</evidence>
<feature type="region of interest" description="Disordered" evidence="1">
    <location>
        <begin position="126"/>
        <end position="163"/>
    </location>
</feature>
<gene>
    <name evidence="2" type="ORF">SAMN05518683_11398</name>
</gene>
<dbReference type="Pfam" id="PF04285">
    <property type="entry name" value="DUF444"/>
    <property type="match status" value="2"/>
</dbReference>
<reference evidence="3" key="1">
    <citation type="submission" date="2016-10" db="EMBL/GenBank/DDBJ databases">
        <authorList>
            <person name="Varghese N."/>
            <person name="Submissions S."/>
        </authorList>
    </citation>
    <scope>NUCLEOTIDE SEQUENCE [LARGE SCALE GENOMIC DNA]</scope>
    <source>
        <strain evidence="3">S7</strain>
    </source>
</reference>
<dbReference type="Proteomes" id="UP000198892">
    <property type="component" value="Unassembled WGS sequence"/>
</dbReference>
<accession>A0A1I5UJD0</accession>
<dbReference type="PANTHER" id="PTHR30510">
    <property type="entry name" value="UPF0229 PROTEIN YEAH"/>
    <property type="match status" value="1"/>
</dbReference>
<name>A0A1I5UJD0_9BACI</name>
<dbReference type="EMBL" id="FOXD01000013">
    <property type="protein sequence ID" value="SFP95328.1"/>
    <property type="molecule type" value="Genomic_DNA"/>
</dbReference>
<dbReference type="InterPro" id="IPR014230">
    <property type="entry name" value="Spore_YhbH"/>
</dbReference>
<dbReference type="InterPro" id="IPR006698">
    <property type="entry name" value="UPF0229"/>
</dbReference>